<name>A0A0E2LMB3_PORGN</name>
<protein>
    <submittedName>
        <fullName evidence="1">Uncharacterized protein</fullName>
    </submittedName>
</protein>
<sequence>MNDGKYIPVAGSIGSCYRTPNTPESGNLYLMSFQQLCERNRRIAKSMEEKR</sequence>
<evidence type="ECO:0000313" key="1">
    <source>
        <dbReference type="EMBL" id="ERJ63641.1"/>
    </source>
</evidence>
<reference evidence="1 2" key="1">
    <citation type="submission" date="2013-06" db="EMBL/GenBank/DDBJ databases">
        <authorList>
            <person name="Weinstock G."/>
            <person name="Sodergren E."/>
            <person name="Lobos E.A."/>
            <person name="Fulton L."/>
            <person name="Fulton R."/>
            <person name="Courtney L."/>
            <person name="Fronick C."/>
            <person name="O'Laughlin M."/>
            <person name="Godfrey J."/>
            <person name="Wilson R.M."/>
            <person name="Miner T."/>
            <person name="Farmer C."/>
            <person name="Delehaunty K."/>
            <person name="Cordes M."/>
            <person name="Minx P."/>
            <person name="Tomlinson C."/>
            <person name="Chen J."/>
            <person name="Wollam A."/>
            <person name="Pepin K.H."/>
            <person name="Bhonagiri V."/>
            <person name="Zhang X."/>
            <person name="Warren W."/>
            <person name="Mitreva M."/>
            <person name="Mardis E.R."/>
            <person name="Wilson R.K."/>
        </authorList>
    </citation>
    <scope>NUCLEOTIDE SEQUENCE [LARGE SCALE GENOMIC DNA]</scope>
    <source>
        <strain evidence="1 2">F0570</strain>
    </source>
</reference>
<dbReference type="AlphaFoldDB" id="A0A0E2LMB3"/>
<organism evidence="1 2">
    <name type="scientific">Porphyromonas gingivalis F0570</name>
    <dbReference type="NCBI Taxonomy" id="1227271"/>
    <lineage>
        <taxon>Bacteria</taxon>
        <taxon>Pseudomonadati</taxon>
        <taxon>Bacteroidota</taxon>
        <taxon>Bacteroidia</taxon>
        <taxon>Bacteroidales</taxon>
        <taxon>Porphyromonadaceae</taxon>
        <taxon>Porphyromonas</taxon>
    </lineage>
</organism>
<dbReference type="RefSeq" id="WP_021664935.1">
    <property type="nucleotide sequence ID" value="NZ_KI259111.1"/>
</dbReference>
<comment type="caution">
    <text evidence="1">The sequence shown here is derived from an EMBL/GenBank/DDBJ whole genome shotgun (WGS) entry which is preliminary data.</text>
</comment>
<dbReference type="PROSITE" id="PS51257">
    <property type="entry name" value="PROKAR_LIPOPROTEIN"/>
    <property type="match status" value="1"/>
</dbReference>
<dbReference type="EMBL" id="AWUW01000157">
    <property type="protein sequence ID" value="ERJ63641.1"/>
    <property type="molecule type" value="Genomic_DNA"/>
</dbReference>
<accession>A0A0E2LMB3</accession>
<dbReference type="Proteomes" id="UP000016630">
    <property type="component" value="Unassembled WGS sequence"/>
</dbReference>
<evidence type="ECO:0000313" key="2">
    <source>
        <dbReference type="Proteomes" id="UP000016630"/>
    </source>
</evidence>
<gene>
    <name evidence="1" type="ORF">HMPREF1555_02298</name>
</gene>
<dbReference type="PATRIC" id="fig|1227271.3.peg.2018"/>
<proteinExistence type="predicted"/>
<dbReference type="HOGENOM" id="CLU_3102128_0_0_10"/>